<dbReference type="InterPro" id="IPR000515">
    <property type="entry name" value="MetI-like"/>
</dbReference>
<name>A0A1W1V8B3_DESTI</name>
<keyword evidence="2 7" id="KW-0813">Transport</keyword>
<dbReference type="GO" id="GO:0005886">
    <property type="term" value="C:plasma membrane"/>
    <property type="evidence" value="ECO:0007669"/>
    <property type="project" value="UniProtKB-SubCell"/>
</dbReference>
<keyword evidence="10" id="KW-1185">Reference proteome</keyword>
<dbReference type="EMBL" id="FWWT01000016">
    <property type="protein sequence ID" value="SMB89669.1"/>
    <property type="molecule type" value="Genomic_DNA"/>
</dbReference>
<evidence type="ECO:0000313" key="10">
    <source>
        <dbReference type="Proteomes" id="UP000192731"/>
    </source>
</evidence>
<organism evidence="9 10">
    <name type="scientific">Desulfonispora thiosulfatigenes DSM 11270</name>
    <dbReference type="NCBI Taxonomy" id="656914"/>
    <lineage>
        <taxon>Bacteria</taxon>
        <taxon>Bacillati</taxon>
        <taxon>Bacillota</taxon>
        <taxon>Clostridia</taxon>
        <taxon>Eubacteriales</taxon>
        <taxon>Peptococcaceae</taxon>
        <taxon>Desulfonispora</taxon>
    </lineage>
</organism>
<comment type="subcellular location">
    <subcellularLocation>
        <location evidence="1 7">Cell membrane</location>
        <topology evidence="1 7">Multi-pass membrane protein</topology>
    </subcellularLocation>
</comment>
<keyword evidence="3" id="KW-1003">Cell membrane</keyword>
<accession>A0A1W1V8B3</accession>
<keyword evidence="4 7" id="KW-0812">Transmembrane</keyword>
<keyword evidence="6 7" id="KW-0472">Membrane</keyword>
<dbReference type="Proteomes" id="UP000192731">
    <property type="component" value="Unassembled WGS sequence"/>
</dbReference>
<evidence type="ECO:0000256" key="4">
    <source>
        <dbReference type="ARBA" id="ARBA00022692"/>
    </source>
</evidence>
<dbReference type="RefSeq" id="WP_242941942.1">
    <property type="nucleotide sequence ID" value="NZ_FWWT01000016.1"/>
</dbReference>
<dbReference type="Pfam" id="PF00528">
    <property type="entry name" value="BPD_transp_1"/>
    <property type="match status" value="1"/>
</dbReference>
<comment type="similarity">
    <text evidence="7">Belongs to the binding-protein-dependent transport system permease family.</text>
</comment>
<dbReference type="STRING" id="656914.SAMN00017405_0638"/>
<feature type="transmembrane region" description="Helical" evidence="7">
    <location>
        <begin position="93"/>
        <end position="113"/>
    </location>
</feature>
<proteinExistence type="inferred from homology"/>
<evidence type="ECO:0000259" key="8">
    <source>
        <dbReference type="PROSITE" id="PS50928"/>
    </source>
</evidence>
<reference evidence="9 10" key="1">
    <citation type="submission" date="2017-04" db="EMBL/GenBank/DDBJ databases">
        <authorList>
            <person name="Afonso C.L."/>
            <person name="Miller P.J."/>
            <person name="Scott M.A."/>
            <person name="Spackman E."/>
            <person name="Goraichik I."/>
            <person name="Dimitrov K.M."/>
            <person name="Suarez D.L."/>
            <person name="Swayne D.E."/>
        </authorList>
    </citation>
    <scope>NUCLEOTIDE SEQUENCE [LARGE SCALE GENOMIC DNA]</scope>
    <source>
        <strain evidence="9 10">DSM 11270</strain>
    </source>
</reference>
<evidence type="ECO:0000313" key="9">
    <source>
        <dbReference type="EMBL" id="SMB89669.1"/>
    </source>
</evidence>
<dbReference type="Gene3D" id="1.10.3720.10">
    <property type="entry name" value="MetI-like"/>
    <property type="match status" value="1"/>
</dbReference>
<gene>
    <name evidence="9" type="ORF">SAMN00017405_0638</name>
</gene>
<dbReference type="InterPro" id="IPR050366">
    <property type="entry name" value="BP-dependent_transpt_permease"/>
</dbReference>
<dbReference type="GO" id="GO:0055085">
    <property type="term" value="P:transmembrane transport"/>
    <property type="evidence" value="ECO:0007669"/>
    <property type="project" value="InterPro"/>
</dbReference>
<evidence type="ECO:0000256" key="1">
    <source>
        <dbReference type="ARBA" id="ARBA00004651"/>
    </source>
</evidence>
<evidence type="ECO:0000256" key="3">
    <source>
        <dbReference type="ARBA" id="ARBA00022475"/>
    </source>
</evidence>
<sequence>MSYSNLKKMPKAVLLALISLGSIILIVTIGPMLIKFDPIAVDLSAIYQAPNSNHLLGTDSLGRDILIRLIYGGRVSVVVGIVSVIISTTFGTVYGALSGYVGGILDSVLMRILDAILALPNMILVIVIQAITGAGLANLVLVIGFTSWMQTARMVRAEVLSLKERDFVKVSKVLGTPWWRIITKHLIPHALPTIIVVSTVGVGHAIMSETTLSFLGLGIPPHEPSWGNMLMGGQNSILRGSWWITLFPGLAIISTVLSIIYIGDYLQVVLNPKIKSEG</sequence>
<dbReference type="PROSITE" id="PS50928">
    <property type="entry name" value="ABC_TM1"/>
    <property type="match status" value="1"/>
</dbReference>
<feature type="transmembrane region" description="Helical" evidence="7">
    <location>
        <begin position="119"/>
        <end position="146"/>
    </location>
</feature>
<dbReference type="PANTHER" id="PTHR43386:SF1">
    <property type="entry name" value="D,D-DIPEPTIDE TRANSPORT SYSTEM PERMEASE PROTEIN DDPC-RELATED"/>
    <property type="match status" value="1"/>
</dbReference>
<evidence type="ECO:0000256" key="5">
    <source>
        <dbReference type="ARBA" id="ARBA00022989"/>
    </source>
</evidence>
<keyword evidence="5 7" id="KW-1133">Transmembrane helix</keyword>
<feature type="domain" description="ABC transmembrane type-1" evidence="8">
    <location>
        <begin position="73"/>
        <end position="263"/>
    </location>
</feature>
<feature type="transmembrane region" description="Helical" evidence="7">
    <location>
        <begin position="65"/>
        <end position="86"/>
    </location>
</feature>
<dbReference type="InterPro" id="IPR035906">
    <property type="entry name" value="MetI-like_sf"/>
</dbReference>
<dbReference type="SUPFAM" id="SSF161098">
    <property type="entry name" value="MetI-like"/>
    <property type="match status" value="1"/>
</dbReference>
<evidence type="ECO:0000256" key="6">
    <source>
        <dbReference type="ARBA" id="ARBA00023136"/>
    </source>
</evidence>
<feature type="transmembrane region" description="Helical" evidence="7">
    <location>
        <begin position="186"/>
        <end position="207"/>
    </location>
</feature>
<dbReference type="CDD" id="cd06261">
    <property type="entry name" value="TM_PBP2"/>
    <property type="match status" value="1"/>
</dbReference>
<feature type="transmembrane region" description="Helical" evidence="7">
    <location>
        <begin position="240"/>
        <end position="263"/>
    </location>
</feature>
<evidence type="ECO:0000256" key="2">
    <source>
        <dbReference type="ARBA" id="ARBA00022448"/>
    </source>
</evidence>
<dbReference type="AlphaFoldDB" id="A0A1W1V8B3"/>
<evidence type="ECO:0000256" key="7">
    <source>
        <dbReference type="RuleBase" id="RU363032"/>
    </source>
</evidence>
<protein>
    <submittedName>
        <fullName evidence="9">Peptide/nickel transport system permease protein</fullName>
    </submittedName>
</protein>
<dbReference type="PANTHER" id="PTHR43386">
    <property type="entry name" value="OLIGOPEPTIDE TRANSPORT SYSTEM PERMEASE PROTEIN APPC"/>
    <property type="match status" value="1"/>
</dbReference>
<feature type="transmembrane region" description="Helical" evidence="7">
    <location>
        <begin position="12"/>
        <end position="34"/>
    </location>
</feature>